<feature type="non-terminal residue" evidence="4">
    <location>
        <position position="1253"/>
    </location>
</feature>
<dbReference type="PANTHER" id="PTHR21436">
    <property type="entry name" value="COILED-COIL DOMAIN-CONTAINING PROTEIN 142"/>
    <property type="match status" value="1"/>
</dbReference>
<evidence type="ECO:0000313" key="4">
    <source>
        <dbReference type="EMBL" id="MBN3293598.1"/>
    </source>
</evidence>
<evidence type="ECO:0000259" key="2">
    <source>
        <dbReference type="Pfam" id="PF14923"/>
    </source>
</evidence>
<dbReference type="Pfam" id="PF14923">
    <property type="entry name" value="CCDC142"/>
    <property type="match status" value="1"/>
</dbReference>
<organism evidence="4 5">
    <name type="scientific">Polypterus senegalus</name>
    <name type="common">Senegal bichir</name>
    <dbReference type="NCBI Taxonomy" id="55291"/>
    <lineage>
        <taxon>Eukaryota</taxon>
        <taxon>Metazoa</taxon>
        <taxon>Chordata</taxon>
        <taxon>Craniata</taxon>
        <taxon>Vertebrata</taxon>
        <taxon>Euteleostomi</taxon>
        <taxon>Actinopterygii</taxon>
        <taxon>Polypteriformes</taxon>
        <taxon>Polypteridae</taxon>
        <taxon>Polypterus</taxon>
    </lineage>
</organism>
<dbReference type="PANTHER" id="PTHR21436:SF2">
    <property type="entry name" value="COILED-COIL DOMAIN-CONTAINING PROTEIN 142"/>
    <property type="match status" value="1"/>
</dbReference>
<dbReference type="InterPro" id="IPR055350">
    <property type="entry name" value="CCDC142_C"/>
</dbReference>
<feature type="non-terminal residue" evidence="4">
    <location>
        <position position="1"/>
    </location>
</feature>
<feature type="region of interest" description="Disordered" evidence="1">
    <location>
        <begin position="1"/>
        <end position="79"/>
    </location>
</feature>
<dbReference type="InterPro" id="IPR038294">
    <property type="entry name" value="SLBP_RNA_bind_sf"/>
</dbReference>
<feature type="compositionally biased region" description="Basic and acidic residues" evidence="1">
    <location>
        <begin position="8"/>
        <end position="19"/>
    </location>
</feature>
<feature type="region of interest" description="Disordered" evidence="1">
    <location>
        <begin position="114"/>
        <end position="137"/>
    </location>
</feature>
<name>A0ABS2Z4C3_POLSE</name>
<dbReference type="InterPro" id="IPR026700">
    <property type="entry name" value="CCDC142"/>
</dbReference>
<protein>
    <submittedName>
        <fullName evidence="4">SLBP protein</fullName>
    </submittedName>
</protein>
<comment type="caution">
    <text evidence="4">The sequence shown here is derived from an EMBL/GenBank/DDBJ whole genome shotgun (WGS) entry which is preliminary data.</text>
</comment>
<dbReference type="Gene3D" id="1.10.8.1120">
    <property type="entry name" value="Histone RNA hairpin-binding protein RNA-binding domain"/>
    <property type="match status" value="1"/>
</dbReference>
<reference evidence="4" key="1">
    <citation type="journal article" date="2021" name="Cell">
        <title>Tracing the genetic footprints of vertebrate landing in non-teleost ray-finned fishes.</title>
        <authorList>
            <person name="Bi X."/>
            <person name="Wang K."/>
            <person name="Yang L."/>
            <person name="Pan H."/>
            <person name="Jiang H."/>
            <person name="Wei Q."/>
            <person name="Fang M."/>
            <person name="Yu H."/>
            <person name="Zhu C."/>
            <person name="Cai Y."/>
            <person name="He Y."/>
            <person name="Gan X."/>
            <person name="Zeng H."/>
            <person name="Yu D."/>
            <person name="Zhu Y."/>
            <person name="Jiang H."/>
            <person name="Qiu Q."/>
            <person name="Yang H."/>
            <person name="Zhang Y.E."/>
            <person name="Wang W."/>
            <person name="Zhu M."/>
            <person name="He S."/>
            <person name="Zhang G."/>
        </authorList>
    </citation>
    <scope>NUCLEOTIDE SEQUENCE</scope>
    <source>
        <strain evidence="4">Bchr_001</strain>
    </source>
</reference>
<evidence type="ECO:0000313" key="5">
    <source>
        <dbReference type="Proteomes" id="UP001166052"/>
    </source>
</evidence>
<dbReference type="EMBL" id="JAAWVN010022376">
    <property type="protein sequence ID" value="MBN3293598.1"/>
    <property type="molecule type" value="Genomic_DNA"/>
</dbReference>
<feature type="domain" description="Histone RNA hairpin-binding protein RNA-binding" evidence="3">
    <location>
        <begin position="137"/>
        <end position="206"/>
    </location>
</feature>
<sequence length="1253" mass="143641">MSFKHRSSRYDDGDDDYRRRPPARWSQGRKRGADGKLRQQDDADSTLFDDQEKGSYDNPHLDQRPPSFTTPEAEGPFPRCSDWAKCVEEEELRTDVRKDMQRYRRRILVNEIHDRERKASSGSSDSRDSPVPAELETDERVLMRRQKQINYGKNTIAYNRYIEEVPRHFRQPGIHPRTPNKFKKYSRRSWDQQIRIWRVALHAWDPPEEEGSDLQAIEPIDLDDMEVESGASGSTESETSSHYMKACKAPASTPEAPHKGDARVNHGLVLIMSKMSQASGGILPSLSSLVGQRKISPEERINPGAQNTLTKSIQKAEALLRTHLNPGLKWWLKQRSDGSSSDVDDSFISEDKFNSHSSEKFQRLEQCVLGMKMHFSIIHYPNTQFLHGHIKKIPNSSQSCEFFYHPAYGTLGKHYGKLQTLLEQRSQLLFFHEYTRRLKGVLDFNTHLSKLIIKLDKQFRMLSENLNAAQLFPEYNLSSLCKELRVHTSHWGCLYEKATHTNWLRPILFQKQHNLEDMKISLNMLGLHSLILMEKYIKIIFNVLALTTPESLTAETIFDTFKAVKIFNNIVSEINLETRYFDPQKSYICKGNLEFNPLPHKSKMVQYSSESVPVNTFAVAKILRILSKQRGRMAAMILYCWMINQNKFLSCIDRVKFNSMDWNDVKVPFFKRMSKTGGQAIRSGLLRPKLGESLHGTNISSDKHPFKKFLKGDKEFMDKILKALSSTGALGYLALNRPKPDKPVATDSDNLSMESDIDFSRIQSSGCQNFQSSAETNIFYSQYRVLFWKDFEAALLRLLYQPKFSSYLGSLNQCGEQMVFLFLNELHFECCKVLCRTLGTGFLDKCLPTPVSKEQTSARTKTAEILQQLFFPLHVMLNCNDLEAKGNEGEAPFEKGTPAIPFLRLAVLSRCTATIHYASIWVITKAFQFLSSWSLNQFLLVTQGDLKILKKEAERLLPLIESFKPKEDYVSPPCDILIIHQEQALASQVVEGTAYIRSFSETVLRVFSVDCKKMAVEIFQQTMPLGKHWRINCKTELPNSPSDYASSAAQTVIGQVLEGIQPLPDEAQVPPLIEAMTAFMEAWMDHILKKKIKFSVQGALQLKKDFDMIRDLLILEEYNLSEEIRQRLLSLRVFHQVDNAILCLLQQPMNKNYIPSSTWEPLWRCCTSNNQTADFSSGSLNSLESLDLQAARNNVITQTENVLASDLLGNMRTNGNPESYLEAKQQEWLALRVHSGNRWKIPRLSCMNRTPEN</sequence>
<dbReference type="InterPro" id="IPR029344">
    <property type="entry name" value="SLBP_RNA_bind"/>
</dbReference>
<accession>A0ABS2Z4C3</accession>
<dbReference type="Proteomes" id="UP001166052">
    <property type="component" value="Unassembled WGS sequence"/>
</dbReference>
<feature type="compositionally biased region" description="Basic and acidic residues" evidence="1">
    <location>
        <begin position="50"/>
        <end position="63"/>
    </location>
</feature>
<feature type="compositionally biased region" description="Basic and acidic residues" evidence="1">
    <location>
        <begin position="31"/>
        <end position="41"/>
    </location>
</feature>
<feature type="domain" description="Coiled-coil protein 142 C-terminal" evidence="2">
    <location>
        <begin position="832"/>
        <end position="1229"/>
    </location>
</feature>
<evidence type="ECO:0000256" key="1">
    <source>
        <dbReference type="SAM" id="MobiDB-lite"/>
    </source>
</evidence>
<keyword evidence="5" id="KW-1185">Reference proteome</keyword>
<gene>
    <name evidence="4" type="primary">Slbp</name>
    <name evidence="4" type="ORF">GTO92_0000604</name>
</gene>
<dbReference type="Pfam" id="PF15247">
    <property type="entry name" value="SLBP_RNA_bind"/>
    <property type="match status" value="1"/>
</dbReference>
<evidence type="ECO:0000259" key="3">
    <source>
        <dbReference type="Pfam" id="PF15247"/>
    </source>
</evidence>
<proteinExistence type="predicted"/>